<name>A0AAD8UZU8_9PEZI</name>
<dbReference type="GeneID" id="85437439"/>
<accession>A0AAD8UZU8</accession>
<dbReference type="RefSeq" id="XP_060408399.1">
    <property type="nucleotide sequence ID" value="XM_060553199.1"/>
</dbReference>
<reference evidence="1" key="1">
    <citation type="submission" date="2021-06" db="EMBL/GenBank/DDBJ databases">
        <title>Comparative genomics, transcriptomics and evolutionary studies reveal genomic signatures of adaptation to plant cell wall in hemibiotrophic fungi.</title>
        <authorList>
            <consortium name="DOE Joint Genome Institute"/>
            <person name="Baroncelli R."/>
            <person name="Diaz J.F."/>
            <person name="Benocci T."/>
            <person name="Peng M."/>
            <person name="Battaglia E."/>
            <person name="Haridas S."/>
            <person name="Andreopoulos W."/>
            <person name="Labutti K."/>
            <person name="Pangilinan J."/>
            <person name="Floch G.L."/>
            <person name="Makela M.R."/>
            <person name="Henrissat B."/>
            <person name="Grigoriev I.V."/>
            <person name="Crouch J.A."/>
            <person name="De Vries R.P."/>
            <person name="Sukno S.A."/>
            <person name="Thon M.R."/>
        </authorList>
    </citation>
    <scope>NUCLEOTIDE SEQUENCE</scope>
    <source>
        <strain evidence="1">CBS 125086</strain>
    </source>
</reference>
<gene>
    <name evidence="1" type="ORF">LY79DRAFT_46814</name>
</gene>
<dbReference type="EMBL" id="JAHLJV010000108">
    <property type="protein sequence ID" value="KAK1570258.1"/>
    <property type="molecule type" value="Genomic_DNA"/>
</dbReference>
<protein>
    <submittedName>
        <fullName evidence="1">Uncharacterized protein</fullName>
    </submittedName>
</protein>
<comment type="caution">
    <text evidence="1">The sequence shown here is derived from an EMBL/GenBank/DDBJ whole genome shotgun (WGS) entry which is preliminary data.</text>
</comment>
<dbReference type="Proteomes" id="UP001230504">
    <property type="component" value="Unassembled WGS sequence"/>
</dbReference>
<keyword evidence="2" id="KW-1185">Reference proteome</keyword>
<proteinExistence type="predicted"/>
<sequence>MTRAKRCCLAATRAPSRGTDKDLEGRLAVKPPLEVRGRHAAPSGPSDRLAKVHACLLFCSPRGGAMAGVSVRRVVNRIWLSWVWSLRSDCRSKQGTPPNGEKSCFLNPFRQSIMTPKSSKFLLGDAVFRAVLVALIWTSERANVRYSESAGGPCL</sequence>
<evidence type="ECO:0000313" key="2">
    <source>
        <dbReference type="Proteomes" id="UP001230504"/>
    </source>
</evidence>
<organism evidence="1 2">
    <name type="scientific">Colletotrichum navitas</name>
    <dbReference type="NCBI Taxonomy" id="681940"/>
    <lineage>
        <taxon>Eukaryota</taxon>
        <taxon>Fungi</taxon>
        <taxon>Dikarya</taxon>
        <taxon>Ascomycota</taxon>
        <taxon>Pezizomycotina</taxon>
        <taxon>Sordariomycetes</taxon>
        <taxon>Hypocreomycetidae</taxon>
        <taxon>Glomerellales</taxon>
        <taxon>Glomerellaceae</taxon>
        <taxon>Colletotrichum</taxon>
        <taxon>Colletotrichum graminicola species complex</taxon>
    </lineage>
</organism>
<evidence type="ECO:0000313" key="1">
    <source>
        <dbReference type="EMBL" id="KAK1570258.1"/>
    </source>
</evidence>
<dbReference type="AlphaFoldDB" id="A0AAD8UZU8"/>